<dbReference type="InterPro" id="IPR036397">
    <property type="entry name" value="RNaseH_sf"/>
</dbReference>
<dbReference type="GO" id="GO:0003676">
    <property type="term" value="F:nucleic acid binding"/>
    <property type="evidence" value="ECO:0007669"/>
    <property type="project" value="InterPro"/>
</dbReference>
<sequence length="177" mass="20153">MEANRNFIGNLPLFDNNEQSFESWLELFEEYCTLNNVPKESATSKVRKSLFLCHIGVKHYNMLHSICLPSKPNEKSIEELAKILREKYDSPDNVIEELCGIFSYVGLPVEIVSDNGPPFDSYRFINFCTKFNIKITKSPAYHPESNGFAERNVQIAKKALRVIASEDSEALDNPNVS</sequence>
<evidence type="ECO:0000313" key="3">
    <source>
        <dbReference type="Proteomes" id="UP001153954"/>
    </source>
</evidence>
<dbReference type="PANTHER" id="PTHR37984">
    <property type="entry name" value="PROTEIN CBG26694"/>
    <property type="match status" value="1"/>
</dbReference>
<dbReference type="SUPFAM" id="SSF53098">
    <property type="entry name" value="Ribonuclease H-like"/>
    <property type="match status" value="1"/>
</dbReference>
<organism evidence="2 3">
    <name type="scientific">Euphydryas editha</name>
    <name type="common">Edith's checkerspot</name>
    <dbReference type="NCBI Taxonomy" id="104508"/>
    <lineage>
        <taxon>Eukaryota</taxon>
        <taxon>Metazoa</taxon>
        <taxon>Ecdysozoa</taxon>
        <taxon>Arthropoda</taxon>
        <taxon>Hexapoda</taxon>
        <taxon>Insecta</taxon>
        <taxon>Pterygota</taxon>
        <taxon>Neoptera</taxon>
        <taxon>Endopterygota</taxon>
        <taxon>Lepidoptera</taxon>
        <taxon>Glossata</taxon>
        <taxon>Ditrysia</taxon>
        <taxon>Papilionoidea</taxon>
        <taxon>Nymphalidae</taxon>
        <taxon>Nymphalinae</taxon>
        <taxon>Euphydryas</taxon>
    </lineage>
</organism>
<dbReference type="InterPro" id="IPR012337">
    <property type="entry name" value="RNaseH-like_sf"/>
</dbReference>
<evidence type="ECO:0000259" key="1">
    <source>
        <dbReference type="PROSITE" id="PS50994"/>
    </source>
</evidence>
<dbReference type="InterPro" id="IPR001584">
    <property type="entry name" value="Integrase_cat-core"/>
</dbReference>
<evidence type="ECO:0000313" key="2">
    <source>
        <dbReference type="EMBL" id="CAH2094574.1"/>
    </source>
</evidence>
<dbReference type="AlphaFoldDB" id="A0AAU9U6T5"/>
<dbReference type="Proteomes" id="UP001153954">
    <property type="component" value="Unassembled WGS sequence"/>
</dbReference>
<dbReference type="PROSITE" id="PS50994">
    <property type="entry name" value="INTEGRASE"/>
    <property type="match status" value="1"/>
</dbReference>
<protein>
    <recommendedName>
        <fullName evidence="1">Integrase catalytic domain-containing protein</fullName>
    </recommendedName>
</protein>
<dbReference type="EMBL" id="CAKOGL010000014">
    <property type="protein sequence ID" value="CAH2094574.1"/>
    <property type="molecule type" value="Genomic_DNA"/>
</dbReference>
<dbReference type="Gene3D" id="3.30.420.10">
    <property type="entry name" value="Ribonuclease H-like superfamily/Ribonuclease H"/>
    <property type="match status" value="1"/>
</dbReference>
<feature type="domain" description="Integrase catalytic" evidence="1">
    <location>
        <begin position="89"/>
        <end position="177"/>
    </location>
</feature>
<reference evidence="2" key="1">
    <citation type="submission" date="2022-03" db="EMBL/GenBank/DDBJ databases">
        <authorList>
            <person name="Tunstrom K."/>
        </authorList>
    </citation>
    <scope>NUCLEOTIDE SEQUENCE</scope>
</reference>
<comment type="caution">
    <text evidence="2">The sequence shown here is derived from an EMBL/GenBank/DDBJ whole genome shotgun (WGS) entry which is preliminary data.</text>
</comment>
<proteinExistence type="predicted"/>
<gene>
    <name evidence="2" type="ORF">EEDITHA_LOCUS10128</name>
</gene>
<dbReference type="PANTHER" id="PTHR37984:SF5">
    <property type="entry name" value="PROTEIN NYNRIN-LIKE"/>
    <property type="match status" value="1"/>
</dbReference>
<keyword evidence="3" id="KW-1185">Reference proteome</keyword>
<dbReference type="InterPro" id="IPR050951">
    <property type="entry name" value="Retrovirus_Pol_polyprotein"/>
</dbReference>
<name>A0AAU9U6T5_EUPED</name>
<accession>A0AAU9U6T5</accession>
<dbReference type="GO" id="GO:0015074">
    <property type="term" value="P:DNA integration"/>
    <property type="evidence" value="ECO:0007669"/>
    <property type="project" value="InterPro"/>
</dbReference>